<dbReference type="InterPro" id="IPR019427">
    <property type="entry name" value="7TM_GPCR_serpentine_rcpt_Srw"/>
</dbReference>
<evidence type="ECO:0000256" key="4">
    <source>
        <dbReference type="ARBA" id="ARBA00023136"/>
    </source>
</evidence>
<dbReference type="SUPFAM" id="SSF81321">
    <property type="entry name" value="Family A G protein-coupled receptor-like"/>
    <property type="match status" value="1"/>
</dbReference>
<dbReference type="PROSITE" id="PS50262">
    <property type="entry name" value="G_PROTEIN_RECEP_F1_2"/>
    <property type="match status" value="1"/>
</dbReference>
<dbReference type="GO" id="GO:0016020">
    <property type="term" value="C:membrane"/>
    <property type="evidence" value="ECO:0007669"/>
    <property type="project" value="UniProtKB-SubCell"/>
</dbReference>
<evidence type="ECO:0000259" key="7">
    <source>
        <dbReference type="PROSITE" id="PS50262"/>
    </source>
</evidence>
<keyword evidence="4 6" id="KW-0472">Membrane</keyword>
<dbReference type="Proteomes" id="UP000694844">
    <property type="component" value="Chromosome 4"/>
</dbReference>
<feature type="transmembrane region" description="Helical" evidence="6">
    <location>
        <begin position="268"/>
        <end position="290"/>
    </location>
</feature>
<dbReference type="PANTHER" id="PTHR46641:SF25">
    <property type="entry name" value="CNMAMIDE RECEPTOR-RELATED"/>
    <property type="match status" value="1"/>
</dbReference>
<dbReference type="GeneID" id="111129047"/>
<dbReference type="Gene3D" id="1.20.1070.10">
    <property type="entry name" value="Rhodopsin 7-helix transmembrane proteins"/>
    <property type="match status" value="1"/>
</dbReference>
<dbReference type="OrthoDB" id="9990906at2759"/>
<gene>
    <name evidence="9" type="primary">LOC111129047</name>
</gene>
<dbReference type="InterPro" id="IPR052954">
    <property type="entry name" value="GPCR-Ligand_Int"/>
</dbReference>
<feature type="transmembrane region" description="Helical" evidence="6">
    <location>
        <begin position="169"/>
        <end position="188"/>
    </location>
</feature>
<keyword evidence="3 6" id="KW-1133">Transmembrane helix</keyword>
<dbReference type="KEGG" id="cvn:111129047"/>
<dbReference type="PRINTS" id="PR00237">
    <property type="entry name" value="GPCRRHODOPSN"/>
</dbReference>
<feature type="transmembrane region" description="Helical" evidence="6">
    <location>
        <begin position="83"/>
        <end position="101"/>
    </location>
</feature>
<dbReference type="InterPro" id="IPR000276">
    <property type="entry name" value="GPCR_Rhodpsn"/>
</dbReference>
<dbReference type="CDD" id="cd14978">
    <property type="entry name" value="7tmA_FMRFamide_R-like"/>
    <property type="match status" value="1"/>
</dbReference>
<keyword evidence="5" id="KW-0297">G-protein coupled receptor</keyword>
<organism evidence="8 9">
    <name type="scientific">Crassostrea virginica</name>
    <name type="common">Eastern oyster</name>
    <dbReference type="NCBI Taxonomy" id="6565"/>
    <lineage>
        <taxon>Eukaryota</taxon>
        <taxon>Metazoa</taxon>
        <taxon>Spiralia</taxon>
        <taxon>Lophotrochozoa</taxon>
        <taxon>Mollusca</taxon>
        <taxon>Bivalvia</taxon>
        <taxon>Autobranchia</taxon>
        <taxon>Pteriomorphia</taxon>
        <taxon>Ostreida</taxon>
        <taxon>Ostreoidea</taxon>
        <taxon>Ostreidae</taxon>
        <taxon>Crassostrea</taxon>
    </lineage>
</organism>
<dbReference type="GO" id="GO:0008528">
    <property type="term" value="F:G protein-coupled peptide receptor activity"/>
    <property type="evidence" value="ECO:0007669"/>
    <property type="project" value="InterPro"/>
</dbReference>
<feature type="transmembrane region" description="Helical" evidence="6">
    <location>
        <begin position="48"/>
        <end position="71"/>
    </location>
</feature>
<sequence>MENYIVMTRSGNETNDTVLTTSPPVYQPRPSLQDILNQYWEYRFAQAFGVYVFPIVIFFGTIGNILSFLVLCRHAMRTTSTCVYMQAIAVMDLAVLYINAFRKWLTILNEGKDISTKSETACIIIHFLSYFTYDLSVWLVVAMTVERFIAIHFPLKAAQMATPSRARKVTLLLFVIFVAINSQLFWTVTIDDREYCVPREAYEEFHDKVMPWLDAAIYSFVPFAVLLTFNILIIYDNRRATMRRQSMRSQNHRNRTDSRQQFHQRLTAMLLSVSFSFLVCTSPKVIFMSIREYAFQFIVDGRVNYQGYASYLMASRISDFFLYLNHSINFFLYSIHGQRFRRELRRMFCCAREGLRRLSTISQSLDGTANSRVTSDTSIGSYRFRNSNGIVNNNPAYNSTENYV</sequence>
<keyword evidence="2 5" id="KW-0812">Transmembrane</keyword>
<evidence type="ECO:0000313" key="9">
    <source>
        <dbReference type="RefSeq" id="XP_022330812.1"/>
    </source>
</evidence>
<keyword evidence="5" id="KW-0807">Transducer</keyword>
<evidence type="ECO:0000256" key="2">
    <source>
        <dbReference type="ARBA" id="ARBA00022692"/>
    </source>
</evidence>
<dbReference type="PANTHER" id="PTHR46641">
    <property type="entry name" value="FMRFAMIDE RECEPTOR-RELATED"/>
    <property type="match status" value="1"/>
</dbReference>
<proteinExistence type="inferred from homology"/>
<feature type="transmembrane region" description="Helical" evidence="6">
    <location>
        <begin position="215"/>
        <end position="235"/>
    </location>
</feature>
<evidence type="ECO:0000256" key="3">
    <source>
        <dbReference type="ARBA" id="ARBA00022989"/>
    </source>
</evidence>
<evidence type="ECO:0000313" key="8">
    <source>
        <dbReference type="Proteomes" id="UP000694844"/>
    </source>
</evidence>
<name>A0A8B8DRF1_CRAVI</name>
<accession>A0A8B8DRF1</accession>
<dbReference type="RefSeq" id="XP_022330812.1">
    <property type="nucleotide sequence ID" value="XM_022475104.1"/>
</dbReference>
<feature type="transmembrane region" description="Helical" evidence="6">
    <location>
        <begin position="320"/>
        <end position="337"/>
    </location>
</feature>
<reference evidence="9" key="1">
    <citation type="submission" date="2025-08" db="UniProtKB">
        <authorList>
            <consortium name="RefSeq"/>
        </authorList>
    </citation>
    <scope>IDENTIFICATION</scope>
    <source>
        <tissue evidence="9">Whole sample</tissue>
    </source>
</reference>
<dbReference type="PROSITE" id="PS00237">
    <property type="entry name" value="G_PROTEIN_RECEP_F1_1"/>
    <property type="match status" value="1"/>
</dbReference>
<dbReference type="Pfam" id="PF10324">
    <property type="entry name" value="7TM_GPCR_Srw"/>
    <property type="match status" value="1"/>
</dbReference>
<feature type="domain" description="G-protein coupled receptors family 1 profile" evidence="7">
    <location>
        <begin position="63"/>
        <end position="333"/>
    </location>
</feature>
<protein>
    <submittedName>
        <fullName evidence="9">Probable G-protein coupled receptor 139</fullName>
    </submittedName>
</protein>
<dbReference type="InterPro" id="IPR017452">
    <property type="entry name" value="GPCR_Rhodpsn_7TM"/>
</dbReference>
<comment type="subcellular location">
    <subcellularLocation>
        <location evidence="1">Membrane</location>
    </subcellularLocation>
</comment>
<evidence type="ECO:0000256" key="1">
    <source>
        <dbReference type="ARBA" id="ARBA00004370"/>
    </source>
</evidence>
<keyword evidence="5 9" id="KW-0675">Receptor</keyword>
<evidence type="ECO:0000256" key="5">
    <source>
        <dbReference type="RuleBase" id="RU000688"/>
    </source>
</evidence>
<keyword evidence="8" id="KW-1185">Reference proteome</keyword>
<dbReference type="AlphaFoldDB" id="A0A8B8DRF1"/>
<comment type="similarity">
    <text evidence="5">Belongs to the G-protein coupled receptor 1 family.</text>
</comment>
<evidence type="ECO:0000256" key="6">
    <source>
        <dbReference type="SAM" id="Phobius"/>
    </source>
</evidence>